<accession>A0AAD5CXW7</accession>
<dbReference type="EMBL" id="JAMZMK010006510">
    <property type="protein sequence ID" value="KAI7748536.1"/>
    <property type="molecule type" value="Genomic_DNA"/>
</dbReference>
<evidence type="ECO:0000313" key="2">
    <source>
        <dbReference type="Proteomes" id="UP001206925"/>
    </source>
</evidence>
<dbReference type="Proteomes" id="UP001206925">
    <property type="component" value="Unassembled WGS sequence"/>
</dbReference>
<keyword evidence="2" id="KW-1185">Reference proteome</keyword>
<name>A0AAD5CXW7_AMBAR</name>
<organism evidence="1 2">
    <name type="scientific">Ambrosia artemisiifolia</name>
    <name type="common">Common ragweed</name>
    <dbReference type="NCBI Taxonomy" id="4212"/>
    <lineage>
        <taxon>Eukaryota</taxon>
        <taxon>Viridiplantae</taxon>
        <taxon>Streptophyta</taxon>
        <taxon>Embryophyta</taxon>
        <taxon>Tracheophyta</taxon>
        <taxon>Spermatophyta</taxon>
        <taxon>Magnoliopsida</taxon>
        <taxon>eudicotyledons</taxon>
        <taxon>Gunneridae</taxon>
        <taxon>Pentapetalae</taxon>
        <taxon>asterids</taxon>
        <taxon>campanulids</taxon>
        <taxon>Asterales</taxon>
        <taxon>Asteraceae</taxon>
        <taxon>Asteroideae</taxon>
        <taxon>Heliantheae alliance</taxon>
        <taxon>Heliantheae</taxon>
        <taxon>Ambrosia</taxon>
    </lineage>
</organism>
<protein>
    <submittedName>
        <fullName evidence="1">Uncharacterized protein</fullName>
    </submittedName>
</protein>
<gene>
    <name evidence="1" type="ORF">M8C21_024104</name>
</gene>
<evidence type="ECO:0000313" key="1">
    <source>
        <dbReference type="EMBL" id="KAI7748536.1"/>
    </source>
</evidence>
<reference evidence="1" key="1">
    <citation type="submission" date="2022-06" db="EMBL/GenBank/DDBJ databases">
        <title>Uncovering the hologenomic basis of an extraordinary plant invasion.</title>
        <authorList>
            <person name="Bieker V.C."/>
            <person name="Martin M.D."/>
            <person name="Gilbert T."/>
            <person name="Hodgins K."/>
            <person name="Battlay P."/>
            <person name="Petersen B."/>
            <person name="Wilson J."/>
        </authorList>
    </citation>
    <scope>NUCLEOTIDE SEQUENCE</scope>
    <source>
        <strain evidence="1">AA19_3_7</strain>
        <tissue evidence="1">Leaf</tissue>
    </source>
</reference>
<sequence>MNKLPTKFIPCDDISGFLIKLGSFYTWTCTYQMIQRSALRYNALKETGKLSNEANKDLAANQNTRLLNKEYHDHIDRIMPLPNSTNDDTENQRIVYQGSAENEEKKVRSFSDQSVDMLKKILEQLFAPLTHGSSCAFGAVFSAIELHVRVCFGSNKGARSGLF</sequence>
<dbReference type="AlphaFoldDB" id="A0AAD5CXW7"/>
<proteinExistence type="predicted"/>
<comment type="caution">
    <text evidence="1">The sequence shown here is derived from an EMBL/GenBank/DDBJ whole genome shotgun (WGS) entry which is preliminary data.</text>
</comment>